<accession>A0A2P6NG07</accession>
<evidence type="ECO:0000256" key="5">
    <source>
        <dbReference type="ARBA" id="ARBA00023136"/>
    </source>
</evidence>
<sequence>MKVSLVLILLLIAPIAAKRIKGQSTDSWETSLTLKKPFLTSDGKILENDWKTAGSAVVQQNLIKLTPNEPSKEGLIYNTESLKGDNWEVALQFGVSRGVQDHGEGVALWLLEKPGVTGPAFGSSTQWKGLGVIYDSRDDYEDENEGSEADVKSGGPYITIQTNDGSHELVPLESKSDELAGCSIKNIPEEGLPKVYSMKMKVRYINGLLSVMYKTKASSAYESCATNVPVKLPKNLHLQFSASTDEMATDSHSLYSLKYYDLDPISTETRDIQDAQLKEIEDQEEAQHPLNTEKKVKGRKVKEPKKETNVGIPGTTAAVVNPPEKPVQVTHTSISGEHIEGLSSAVRAYQESANKYTSQHNQLIEGVNKVLRVDRQQTIEGIQIEMEKLSVSVEAHKRLTLSKRETISFAGSPFGKSLETMKDQSKNLFGELSSTSFSNLQSALLGCVSDTEKYRESEQRVVEHSGWGEVSGGLSKGHYFLIVETVAVLGFFLLKMKRRSGKRNPIRRMDLVVSWLIGRYHVAHGILFCSVRGCLCELLVLEALNNDGGNENHTRLRSAACRADDGQTRRTVSYQPGMRGVEVCSTIREGDPCGLELEVEADGRSIVKENFDKTVGAEIVAPFSMSGYSCYLTATLHEQPGNKLCLTGFPTCEGIPMTRVDIGCFDKSRLDTVKPCHENNHMNNDPKHFDQCFETIPEYSDPLCTKVVFNSDDCTADLTVYTNSTYDGHQQLYESKFPITQLKGRLGDERNCLVEDLSGCEACINWTNLTLSEDVAEGCGHARLTCSGQIHYSYDLGCFKQDGLSKCLHGCPNMCNGRGTCEKGKCLCIDGYSGLDCTTPPPTSHCKIACDTRHATCQGDLCMCDDGYTGADCSQQKQETHSQTSTQDDQNDQGGSNHAAIIGVGVAFGILILAGAAFVGVYIYHKRKNAQPQFTRLDLIDDNDTDDI</sequence>
<feature type="compositionally biased region" description="Basic and acidic residues" evidence="7">
    <location>
        <begin position="281"/>
        <end position="295"/>
    </location>
</feature>
<evidence type="ECO:0000256" key="7">
    <source>
        <dbReference type="SAM" id="MobiDB-lite"/>
    </source>
</evidence>
<dbReference type="GO" id="GO:0000139">
    <property type="term" value="C:Golgi membrane"/>
    <property type="evidence" value="ECO:0007669"/>
    <property type="project" value="TreeGrafter"/>
</dbReference>
<gene>
    <name evidence="11" type="ORF">PROFUN_04753</name>
</gene>
<feature type="domain" description="L-type lectin-like" evidence="10">
    <location>
        <begin position="26"/>
        <end position="262"/>
    </location>
</feature>
<dbReference type="Gene3D" id="2.10.25.10">
    <property type="entry name" value="Laminin"/>
    <property type="match status" value="1"/>
</dbReference>
<dbReference type="STRING" id="1890364.A0A2P6NG07"/>
<dbReference type="GO" id="GO:0005789">
    <property type="term" value="C:endoplasmic reticulum membrane"/>
    <property type="evidence" value="ECO:0007669"/>
    <property type="project" value="TreeGrafter"/>
</dbReference>
<dbReference type="InterPro" id="IPR013320">
    <property type="entry name" value="ConA-like_dom_sf"/>
</dbReference>
<proteinExistence type="predicted"/>
<dbReference type="GO" id="GO:0005793">
    <property type="term" value="C:endoplasmic reticulum-Golgi intermediate compartment"/>
    <property type="evidence" value="ECO:0007669"/>
    <property type="project" value="TreeGrafter"/>
</dbReference>
<evidence type="ECO:0000256" key="4">
    <source>
        <dbReference type="ARBA" id="ARBA00022989"/>
    </source>
</evidence>
<dbReference type="InParanoid" id="A0A2P6NG07"/>
<evidence type="ECO:0000256" key="2">
    <source>
        <dbReference type="ARBA" id="ARBA00022692"/>
    </source>
</evidence>
<keyword evidence="3 9" id="KW-0732">Signal</keyword>
<keyword evidence="12" id="KW-1185">Reference proteome</keyword>
<dbReference type="GO" id="GO:0005537">
    <property type="term" value="F:D-mannose binding"/>
    <property type="evidence" value="ECO:0007669"/>
    <property type="project" value="TreeGrafter"/>
</dbReference>
<feature type="transmembrane region" description="Helical" evidence="8">
    <location>
        <begin position="899"/>
        <end position="924"/>
    </location>
</feature>
<feature type="signal peptide" evidence="9">
    <location>
        <begin position="1"/>
        <end position="17"/>
    </location>
</feature>
<dbReference type="InterPro" id="IPR051136">
    <property type="entry name" value="Intracellular_Lectin-GPT"/>
</dbReference>
<dbReference type="InterPro" id="IPR005052">
    <property type="entry name" value="Lectin_leg"/>
</dbReference>
<feature type="region of interest" description="Disordered" evidence="7">
    <location>
        <begin position="281"/>
        <end position="314"/>
    </location>
</feature>
<reference evidence="11 12" key="1">
    <citation type="journal article" date="2018" name="Genome Biol. Evol.">
        <title>Multiple Roots of Fruiting Body Formation in Amoebozoa.</title>
        <authorList>
            <person name="Hillmann F."/>
            <person name="Forbes G."/>
            <person name="Novohradska S."/>
            <person name="Ferling I."/>
            <person name="Riege K."/>
            <person name="Groth M."/>
            <person name="Westermann M."/>
            <person name="Marz M."/>
            <person name="Spaller T."/>
            <person name="Winckler T."/>
            <person name="Schaap P."/>
            <person name="Glockner G."/>
        </authorList>
    </citation>
    <scope>NUCLEOTIDE SEQUENCE [LARGE SCALE GENOMIC DNA]</scope>
    <source>
        <strain evidence="11 12">Jena</strain>
    </source>
</reference>
<evidence type="ECO:0000313" key="12">
    <source>
        <dbReference type="Proteomes" id="UP000241769"/>
    </source>
</evidence>
<comment type="caution">
    <text evidence="11">The sequence shown here is derived from an EMBL/GenBank/DDBJ whole genome shotgun (WGS) entry which is preliminary data.</text>
</comment>
<dbReference type="Pfam" id="PF03388">
    <property type="entry name" value="Lectin_leg-like"/>
    <property type="match status" value="1"/>
</dbReference>
<dbReference type="CDD" id="cd07308">
    <property type="entry name" value="lectin_leg-like"/>
    <property type="match status" value="1"/>
</dbReference>
<dbReference type="Gene3D" id="2.60.120.200">
    <property type="match status" value="1"/>
</dbReference>
<dbReference type="Pfam" id="PF23106">
    <property type="entry name" value="EGF_Teneurin"/>
    <property type="match status" value="1"/>
</dbReference>
<evidence type="ECO:0000256" key="3">
    <source>
        <dbReference type="ARBA" id="ARBA00022729"/>
    </source>
</evidence>
<dbReference type="PANTHER" id="PTHR12223">
    <property type="entry name" value="VESICULAR MANNOSE-BINDING LECTIN"/>
    <property type="match status" value="1"/>
</dbReference>
<keyword evidence="4 8" id="KW-1133">Transmembrane helix</keyword>
<evidence type="ECO:0000256" key="6">
    <source>
        <dbReference type="ARBA" id="ARBA00023180"/>
    </source>
</evidence>
<evidence type="ECO:0000313" key="11">
    <source>
        <dbReference type="EMBL" id="PRP82890.1"/>
    </source>
</evidence>
<dbReference type="PROSITE" id="PS51328">
    <property type="entry name" value="L_LECTIN_LIKE"/>
    <property type="match status" value="1"/>
</dbReference>
<dbReference type="SUPFAM" id="SSF49899">
    <property type="entry name" value="Concanavalin A-like lectins/glucanases"/>
    <property type="match status" value="1"/>
</dbReference>
<evidence type="ECO:0000259" key="10">
    <source>
        <dbReference type="PROSITE" id="PS51328"/>
    </source>
</evidence>
<protein>
    <recommendedName>
        <fullName evidence="10">L-type lectin-like domain-containing protein</fullName>
    </recommendedName>
</protein>
<dbReference type="AlphaFoldDB" id="A0A2P6NG07"/>
<dbReference type="GO" id="GO:0030134">
    <property type="term" value="C:COPII-coated ER to Golgi transport vesicle"/>
    <property type="evidence" value="ECO:0007669"/>
    <property type="project" value="TreeGrafter"/>
</dbReference>
<feature type="chain" id="PRO_5015149864" description="L-type lectin-like domain-containing protein" evidence="9">
    <location>
        <begin position="18"/>
        <end position="948"/>
    </location>
</feature>
<keyword evidence="6" id="KW-0325">Glycoprotein</keyword>
<comment type="subcellular location">
    <subcellularLocation>
        <location evidence="1">Membrane</location>
        <topology evidence="1">Single-pass type I membrane protein</topology>
    </subcellularLocation>
</comment>
<dbReference type="EMBL" id="MDYQ01000094">
    <property type="protein sequence ID" value="PRP82890.1"/>
    <property type="molecule type" value="Genomic_DNA"/>
</dbReference>
<keyword evidence="2 8" id="KW-0812">Transmembrane</keyword>
<name>A0A2P6NG07_9EUKA</name>
<dbReference type="Proteomes" id="UP000241769">
    <property type="component" value="Unassembled WGS sequence"/>
</dbReference>
<evidence type="ECO:0000256" key="9">
    <source>
        <dbReference type="SAM" id="SignalP"/>
    </source>
</evidence>
<dbReference type="PANTHER" id="PTHR12223:SF28">
    <property type="entry name" value="LECTIN, MANNOSE BINDING 1 LIKE"/>
    <property type="match status" value="1"/>
</dbReference>
<dbReference type="GO" id="GO:0006888">
    <property type="term" value="P:endoplasmic reticulum to Golgi vesicle-mediated transport"/>
    <property type="evidence" value="ECO:0007669"/>
    <property type="project" value="TreeGrafter"/>
</dbReference>
<keyword evidence="5 8" id="KW-0472">Membrane</keyword>
<dbReference type="OrthoDB" id="270293at2759"/>
<dbReference type="FunFam" id="2.10.25.10:FF:000001">
    <property type="entry name" value="Tenascin C"/>
    <property type="match status" value="1"/>
</dbReference>
<organism evidence="11 12">
    <name type="scientific">Planoprotostelium fungivorum</name>
    <dbReference type="NCBI Taxonomy" id="1890364"/>
    <lineage>
        <taxon>Eukaryota</taxon>
        <taxon>Amoebozoa</taxon>
        <taxon>Evosea</taxon>
        <taxon>Variosea</taxon>
        <taxon>Cavosteliida</taxon>
        <taxon>Cavosteliaceae</taxon>
        <taxon>Planoprotostelium</taxon>
    </lineage>
</organism>
<evidence type="ECO:0000256" key="8">
    <source>
        <dbReference type="SAM" id="Phobius"/>
    </source>
</evidence>
<evidence type="ECO:0000256" key="1">
    <source>
        <dbReference type="ARBA" id="ARBA00004479"/>
    </source>
</evidence>